<dbReference type="InterPro" id="IPR027417">
    <property type="entry name" value="P-loop_NTPase"/>
</dbReference>
<dbReference type="Gene3D" id="3.40.50.300">
    <property type="entry name" value="P-loop containing nucleotide triphosphate hydrolases"/>
    <property type="match status" value="2"/>
</dbReference>
<dbReference type="AlphaFoldDB" id="A0AAW1FE40"/>
<sequence length="434" mass="48660">MSSKGDPPPYAPKKFIVALFGKRVQLKNAIGKMILHSDSAFNEVSNNVVVETNERFKVVNTPDFFNDDCLNLDQIIIDFMAHSLPGPDLFILAIDSENSQEEKVKAQVIKLQETFGENITAHLLIMLQDIEHYFSLKQRFGNRLVVAGEYVEKVCLNCCSDTPSFQYDFRNYSEDVVMRRKATFEKTRHAGHSPYHHGREGANTMIPSTSRDSFAAAAPEHHFGNRAWGASDDIFNIVLLGLTGTGKSASANTILTAGNSNSRDLFKSEASSIPITTQCVVKEVEKPFGTRVRLVDTPDFFNNEVKDSQAQVDECKKYCQPGQCAVLLVLQAGRFTGSEKEIVQRLEDKLGWKIRDSTIVLLTHKDDLKESPPGFINAHDDLRSIVQQCGGRYHLFNNNSKKSKQVLELIEKIPHFKNIHSMFVKNKDAGCCVL</sequence>
<evidence type="ECO:0000313" key="6">
    <source>
        <dbReference type="Proteomes" id="UP001488805"/>
    </source>
</evidence>
<feature type="domain" description="AIG1-type G" evidence="4">
    <location>
        <begin position="232"/>
        <end position="434"/>
    </location>
</feature>
<accession>A0AAW1FE40</accession>
<comment type="caution">
    <text evidence="5">The sequence shown here is derived from an EMBL/GenBank/DDBJ whole genome shotgun (WGS) entry which is preliminary data.</text>
</comment>
<evidence type="ECO:0000256" key="2">
    <source>
        <dbReference type="ARBA" id="ARBA00022741"/>
    </source>
</evidence>
<dbReference type="InterPro" id="IPR006703">
    <property type="entry name" value="G_AIG1"/>
</dbReference>
<keyword evidence="3" id="KW-0342">GTP-binding</keyword>
<proteinExistence type="inferred from homology"/>
<keyword evidence="6" id="KW-1185">Reference proteome</keyword>
<protein>
    <recommendedName>
        <fullName evidence="4">AIG1-type G domain-containing protein</fullName>
    </recommendedName>
</protein>
<dbReference type="Pfam" id="PF04548">
    <property type="entry name" value="AIG1"/>
    <property type="match status" value="1"/>
</dbReference>
<organism evidence="5 6">
    <name type="scientific">Zoarces viviparus</name>
    <name type="common">Viviparous eelpout</name>
    <name type="synonym">Blennius viviparus</name>
    <dbReference type="NCBI Taxonomy" id="48416"/>
    <lineage>
        <taxon>Eukaryota</taxon>
        <taxon>Metazoa</taxon>
        <taxon>Chordata</taxon>
        <taxon>Craniata</taxon>
        <taxon>Vertebrata</taxon>
        <taxon>Euteleostomi</taxon>
        <taxon>Actinopterygii</taxon>
        <taxon>Neopterygii</taxon>
        <taxon>Teleostei</taxon>
        <taxon>Neoteleostei</taxon>
        <taxon>Acanthomorphata</taxon>
        <taxon>Eupercaria</taxon>
        <taxon>Perciformes</taxon>
        <taxon>Cottioidei</taxon>
        <taxon>Zoarcales</taxon>
        <taxon>Zoarcidae</taxon>
        <taxon>Zoarcinae</taxon>
        <taxon>Zoarces</taxon>
    </lineage>
</organism>
<dbReference type="PANTHER" id="PTHR10903">
    <property type="entry name" value="GTPASE, IMAP FAMILY MEMBER-RELATED"/>
    <property type="match status" value="1"/>
</dbReference>
<comment type="similarity">
    <text evidence="1">Belongs to the TRAFAC class TrmE-Era-EngA-EngB-Septin-like GTPase superfamily. AIG1/Toc34/Toc159-like paraseptin GTPase family. IAN subfamily.</text>
</comment>
<dbReference type="Proteomes" id="UP001488805">
    <property type="component" value="Unassembled WGS sequence"/>
</dbReference>
<evidence type="ECO:0000256" key="1">
    <source>
        <dbReference type="ARBA" id="ARBA00008535"/>
    </source>
</evidence>
<dbReference type="InterPro" id="IPR045058">
    <property type="entry name" value="GIMA/IAN/Toc"/>
</dbReference>
<reference evidence="5 6" key="1">
    <citation type="journal article" date="2024" name="Genome Biol. Evol.">
        <title>Chromosome-level genome assembly of the viviparous eelpout Zoarces viviparus.</title>
        <authorList>
            <person name="Fuhrmann N."/>
            <person name="Brasseur M.V."/>
            <person name="Bakowski C.E."/>
            <person name="Podsiadlowski L."/>
            <person name="Prost S."/>
            <person name="Krehenwinkel H."/>
            <person name="Mayer C."/>
        </authorList>
    </citation>
    <scope>NUCLEOTIDE SEQUENCE [LARGE SCALE GENOMIC DNA]</scope>
    <source>
        <strain evidence="5">NO-MEL_2022_Ind0_liver</strain>
    </source>
</reference>
<evidence type="ECO:0000259" key="4">
    <source>
        <dbReference type="PROSITE" id="PS51720"/>
    </source>
</evidence>
<evidence type="ECO:0000256" key="3">
    <source>
        <dbReference type="ARBA" id="ARBA00023134"/>
    </source>
</evidence>
<dbReference type="PANTHER" id="PTHR10903:SF62">
    <property type="entry name" value="GTPASE IMAP FAMILY MEMBER 4-LIKE-RELATED"/>
    <property type="match status" value="1"/>
</dbReference>
<name>A0AAW1FE40_ZOAVI</name>
<dbReference type="SUPFAM" id="SSF52540">
    <property type="entry name" value="P-loop containing nucleoside triphosphate hydrolases"/>
    <property type="match status" value="1"/>
</dbReference>
<gene>
    <name evidence="5" type="ORF">VZT92_010296</name>
</gene>
<evidence type="ECO:0000313" key="5">
    <source>
        <dbReference type="EMBL" id="KAK9532939.1"/>
    </source>
</evidence>
<dbReference type="PROSITE" id="PS51720">
    <property type="entry name" value="G_AIG1"/>
    <property type="match status" value="1"/>
</dbReference>
<keyword evidence="2" id="KW-0547">Nucleotide-binding</keyword>
<dbReference type="EMBL" id="JBCEZU010000078">
    <property type="protein sequence ID" value="KAK9532939.1"/>
    <property type="molecule type" value="Genomic_DNA"/>
</dbReference>
<dbReference type="GO" id="GO:0005525">
    <property type="term" value="F:GTP binding"/>
    <property type="evidence" value="ECO:0007669"/>
    <property type="project" value="UniProtKB-KW"/>
</dbReference>